<keyword evidence="1" id="KW-0812">Transmembrane</keyword>
<evidence type="ECO:0008006" key="4">
    <source>
        <dbReference type="Google" id="ProtNLM"/>
    </source>
</evidence>
<dbReference type="AlphaFoldDB" id="A0A1F5R5Y0"/>
<evidence type="ECO:0000313" key="2">
    <source>
        <dbReference type="EMBL" id="OGF09321.1"/>
    </source>
</evidence>
<proteinExistence type="predicted"/>
<keyword evidence="1" id="KW-1133">Transmembrane helix</keyword>
<name>A0A1F5R5Y0_9BACT</name>
<feature type="transmembrane region" description="Helical" evidence="1">
    <location>
        <begin position="73"/>
        <end position="100"/>
    </location>
</feature>
<gene>
    <name evidence="2" type="ORF">A2024_08525</name>
</gene>
<protein>
    <recommendedName>
        <fullName evidence="4">Outer membrane protein beta-barrel domain-containing protein</fullName>
    </recommendedName>
</protein>
<sequence>MKRCDFRGEELIAQNCMYGINEDKLNMKKIKLLIIALLFSSVIYTQEATSFAVENPRVKRPMGLSLNLGGPTILVSASLDYFILPILNIEAGGGIWGYYAGPKYHFRGQRNMRTTLYTGVLVTAIPPLPGSDVFYKAGWNVPEPKTNYDFYIPIGISNMSRSGYTFSLEIATSRRFIDSKIPFIFSAKFG</sequence>
<evidence type="ECO:0000313" key="3">
    <source>
        <dbReference type="Proteomes" id="UP000177230"/>
    </source>
</evidence>
<comment type="caution">
    <text evidence="2">The sequence shown here is derived from an EMBL/GenBank/DDBJ whole genome shotgun (WGS) entry which is preliminary data.</text>
</comment>
<accession>A0A1F5R5Y0</accession>
<evidence type="ECO:0000256" key="1">
    <source>
        <dbReference type="SAM" id="Phobius"/>
    </source>
</evidence>
<organism evidence="2 3">
    <name type="scientific">Candidatus Edwardsbacteria bacterium GWF2_54_11</name>
    <dbReference type="NCBI Taxonomy" id="1817851"/>
    <lineage>
        <taxon>Bacteria</taxon>
        <taxon>Candidatus Edwardsiibacteriota</taxon>
    </lineage>
</organism>
<reference evidence="2 3" key="1">
    <citation type="journal article" date="2016" name="Nat. Commun.">
        <title>Thousands of microbial genomes shed light on interconnected biogeochemical processes in an aquifer system.</title>
        <authorList>
            <person name="Anantharaman K."/>
            <person name="Brown C.T."/>
            <person name="Hug L.A."/>
            <person name="Sharon I."/>
            <person name="Castelle C.J."/>
            <person name="Probst A.J."/>
            <person name="Thomas B.C."/>
            <person name="Singh A."/>
            <person name="Wilkins M.J."/>
            <person name="Karaoz U."/>
            <person name="Brodie E.L."/>
            <person name="Williams K.H."/>
            <person name="Hubbard S.S."/>
            <person name="Banfield J.F."/>
        </authorList>
    </citation>
    <scope>NUCLEOTIDE SEQUENCE [LARGE SCALE GENOMIC DNA]</scope>
</reference>
<dbReference type="Proteomes" id="UP000177230">
    <property type="component" value="Unassembled WGS sequence"/>
</dbReference>
<feature type="transmembrane region" description="Helical" evidence="1">
    <location>
        <begin position="32"/>
        <end position="53"/>
    </location>
</feature>
<keyword evidence="1" id="KW-0472">Membrane</keyword>
<dbReference type="EMBL" id="MFFM01000042">
    <property type="protein sequence ID" value="OGF09321.1"/>
    <property type="molecule type" value="Genomic_DNA"/>
</dbReference>